<name>A0A1Y1QIE4_9GAMM</name>
<dbReference type="PANTHER" id="PTHR43861">
    <property type="entry name" value="TRANS-ACONITATE 2-METHYLTRANSFERASE-RELATED"/>
    <property type="match status" value="1"/>
</dbReference>
<feature type="domain" description="Methyltransferase" evidence="2">
    <location>
        <begin position="45"/>
        <end position="134"/>
    </location>
</feature>
<accession>A0A1Y1QIE4</accession>
<organism evidence="3 4">
    <name type="scientific">Thiothrix lacustris</name>
    <dbReference type="NCBI Taxonomy" id="525917"/>
    <lineage>
        <taxon>Bacteria</taxon>
        <taxon>Pseudomonadati</taxon>
        <taxon>Pseudomonadota</taxon>
        <taxon>Gammaproteobacteria</taxon>
        <taxon>Thiotrichales</taxon>
        <taxon>Thiotrichaceae</taxon>
        <taxon>Thiothrix</taxon>
    </lineage>
</organism>
<dbReference type="AlphaFoldDB" id="A0A1Y1QIE4"/>
<evidence type="ECO:0000313" key="4">
    <source>
        <dbReference type="Proteomes" id="UP000192491"/>
    </source>
</evidence>
<dbReference type="GO" id="GO:0016740">
    <property type="term" value="F:transferase activity"/>
    <property type="evidence" value="ECO:0007669"/>
    <property type="project" value="UniProtKB-KW"/>
</dbReference>
<evidence type="ECO:0000259" key="2">
    <source>
        <dbReference type="Pfam" id="PF13649"/>
    </source>
</evidence>
<protein>
    <recommendedName>
        <fullName evidence="2">Methyltransferase domain-containing protein</fullName>
    </recommendedName>
</protein>
<dbReference type="InterPro" id="IPR029063">
    <property type="entry name" value="SAM-dependent_MTases_sf"/>
</dbReference>
<dbReference type="Gene3D" id="3.40.50.150">
    <property type="entry name" value="Vaccinia Virus protein VP39"/>
    <property type="match status" value="1"/>
</dbReference>
<dbReference type="InterPro" id="IPR041698">
    <property type="entry name" value="Methyltransf_25"/>
</dbReference>
<dbReference type="SUPFAM" id="SSF53335">
    <property type="entry name" value="S-adenosyl-L-methionine-dependent methyltransferases"/>
    <property type="match status" value="1"/>
</dbReference>
<dbReference type="EMBL" id="MTEJ01000254">
    <property type="protein sequence ID" value="OQX06226.1"/>
    <property type="molecule type" value="Genomic_DNA"/>
</dbReference>
<evidence type="ECO:0000256" key="1">
    <source>
        <dbReference type="ARBA" id="ARBA00022679"/>
    </source>
</evidence>
<gene>
    <name evidence="3" type="ORF">BWK73_31435</name>
</gene>
<keyword evidence="1" id="KW-0808">Transferase</keyword>
<dbReference type="Pfam" id="PF13649">
    <property type="entry name" value="Methyltransf_25"/>
    <property type="match status" value="1"/>
</dbReference>
<dbReference type="Gene3D" id="2.20.130.10">
    <property type="entry name" value="CAC2371-like domains"/>
    <property type="match status" value="1"/>
</dbReference>
<dbReference type="CDD" id="cd02440">
    <property type="entry name" value="AdoMet_MTases"/>
    <property type="match status" value="1"/>
</dbReference>
<dbReference type="Proteomes" id="UP000192491">
    <property type="component" value="Unassembled WGS sequence"/>
</dbReference>
<sequence length="250" mass="28345">MNTLQPFDAYSRYYDLLYRDKDYAAESDGVAKLLQRFAPHSKTLLEFGCGTGKHAELLSERGYKITGVERSATMLAKAPVSERIHYVEADIRHVQLRQRFDAVLSLFHVVSYMTSNADVQAVFARAAEHLNPNGLFVFDVWYAPAVLKQRPDTRVKRMQDEQIAVTRIAEPVMHPNQNRVDVNYTVFVQDLSSEHLTQLSESHSMRYFSLPELDLFAANAGFSRLYAGDLLNDAAPSEDTWGVCCVFQKG</sequence>
<comment type="caution">
    <text evidence="3">The sequence shown here is derived from an EMBL/GenBank/DDBJ whole genome shotgun (WGS) entry which is preliminary data.</text>
</comment>
<evidence type="ECO:0000313" key="3">
    <source>
        <dbReference type="EMBL" id="OQX06226.1"/>
    </source>
</evidence>
<reference evidence="3 4" key="1">
    <citation type="submission" date="2017-01" db="EMBL/GenBank/DDBJ databases">
        <title>Novel large sulfur bacteria in the metagenomes of groundwater-fed chemosynthetic microbial mats in the Lake Huron basin.</title>
        <authorList>
            <person name="Sharrar A.M."/>
            <person name="Flood B.E."/>
            <person name="Bailey J.V."/>
            <person name="Jones D.S."/>
            <person name="Biddanda B."/>
            <person name="Ruberg S.A."/>
            <person name="Marcus D.N."/>
            <person name="Dick G.J."/>
        </authorList>
    </citation>
    <scope>NUCLEOTIDE SEQUENCE [LARGE SCALE GENOMIC DNA]</scope>
    <source>
        <strain evidence="3">A8</strain>
    </source>
</reference>
<proteinExistence type="predicted"/>